<gene>
    <name evidence="2" type="ORF">BGHDH14_bghG001460000002001</name>
</gene>
<organism evidence="2 3">
    <name type="scientific">Blumeria graminis f. sp. hordei (strain DH14)</name>
    <name type="common">Barley powdery mildew</name>
    <name type="synonym">Oidium monilioides f. sp. hordei</name>
    <dbReference type="NCBI Taxonomy" id="546991"/>
    <lineage>
        <taxon>Eukaryota</taxon>
        <taxon>Fungi</taxon>
        <taxon>Dikarya</taxon>
        <taxon>Ascomycota</taxon>
        <taxon>Pezizomycotina</taxon>
        <taxon>Leotiomycetes</taxon>
        <taxon>Erysiphales</taxon>
        <taxon>Erysiphaceae</taxon>
        <taxon>Blumeria</taxon>
        <taxon>Blumeria hordei</taxon>
    </lineage>
</organism>
<keyword evidence="1" id="KW-0732">Signal</keyword>
<protein>
    <submittedName>
        <fullName evidence="2">CSEP0331 putative effector protein</fullName>
    </submittedName>
</protein>
<sequence length="404" mass="46378">MWTKFGIFLATSGLIHQVKCTNIPYSDMFLPSGTNGFVCGIDLFKIDHLRQVAEKAMESTFFEIYYSRFPKLFEDTHLFNVKSDILLSCPVMLNELFFHATPGLIRLIINIRGQIMGMVIVISKYQDQEVTYEKCSPTHRSLEEGNAERRKLNENSIITRPRLGYGCGLGVISESTVYEIMRLASTDYFRQRLEGRGKLAHLEKYTGDKFVGVNLYSFPVRRKTYSKVTSGRPGRFRVIFDMASSEVLGIIDVVEANEICATLWDLSSTLPETIYSPSSILDLDRVPDTFWPEACFGRHIKTKTMWLYLEFAMKNWKSNFNSRALSFPILKQKIIRLWPMRIPETNIPAVNDIFAIGYNTRSRIYSLYHAQLRDGILSNYEACLEFSPEIIHHLQGIFGPATES</sequence>
<dbReference type="InParanoid" id="N1J7Y1"/>
<name>N1J7Y1_BLUG1</name>
<dbReference type="Gene3D" id="3.10.450.30">
    <property type="entry name" value="Microbial ribonucleases"/>
    <property type="match status" value="1"/>
</dbReference>
<evidence type="ECO:0000256" key="1">
    <source>
        <dbReference type="SAM" id="SignalP"/>
    </source>
</evidence>
<accession>N1J7Y1</accession>
<feature type="signal peptide" evidence="1">
    <location>
        <begin position="1"/>
        <end position="20"/>
    </location>
</feature>
<evidence type="ECO:0000313" key="2">
    <source>
        <dbReference type="EMBL" id="CCU75559.1"/>
    </source>
</evidence>
<dbReference type="Proteomes" id="UP000015441">
    <property type="component" value="Unassembled WGS sequence"/>
</dbReference>
<dbReference type="OrthoDB" id="10344190at2759"/>
<dbReference type="EMBL" id="CAUH01001460">
    <property type="protein sequence ID" value="CCU75559.1"/>
    <property type="molecule type" value="Genomic_DNA"/>
</dbReference>
<comment type="caution">
    <text evidence="2">The sequence shown here is derived from an EMBL/GenBank/DDBJ whole genome shotgun (WGS) entry which is preliminary data.</text>
</comment>
<evidence type="ECO:0000313" key="3">
    <source>
        <dbReference type="Proteomes" id="UP000015441"/>
    </source>
</evidence>
<keyword evidence="3" id="KW-1185">Reference proteome</keyword>
<dbReference type="HOGENOM" id="CLU_056748_1_0_1"/>
<feature type="chain" id="PRO_5004107049" evidence="1">
    <location>
        <begin position="21"/>
        <end position="404"/>
    </location>
</feature>
<reference evidence="2 3" key="1">
    <citation type="journal article" date="2010" name="Science">
        <title>Genome expansion and gene loss in powdery mildew fungi reveal tradeoffs in extreme parasitism.</title>
        <authorList>
            <person name="Spanu P.D."/>
            <person name="Abbott J.C."/>
            <person name="Amselem J."/>
            <person name="Burgis T.A."/>
            <person name="Soanes D.M."/>
            <person name="Stueber K."/>
            <person name="Ver Loren van Themaat E."/>
            <person name="Brown J.K.M."/>
            <person name="Butcher S.A."/>
            <person name="Gurr S.J."/>
            <person name="Lebrun M.-H."/>
            <person name="Ridout C.J."/>
            <person name="Schulze-Lefert P."/>
            <person name="Talbot N.J."/>
            <person name="Ahmadinejad N."/>
            <person name="Ametz C."/>
            <person name="Barton G.R."/>
            <person name="Benjdia M."/>
            <person name="Bidzinski P."/>
            <person name="Bindschedler L.V."/>
            <person name="Both M."/>
            <person name="Brewer M.T."/>
            <person name="Cadle-Davidson L."/>
            <person name="Cadle-Davidson M.M."/>
            <person name="Collemare J."/>
            <person name="Cramer R."/>
            <person name="Frenkel O."/>
            <person name="Godfrey D."/>
            <person name="Harriman J."/>
            <person name="Hoede C."/>
            <person name="King B.C."/>
            <person name="Klages S."/>
            <person name="Kleemann J."/>
            <person name="Knoll D."/>
            <person name="Koti P.S."/>
            <person name="Kreplak J."/>
            <person name="Lopez-Ruiz F.J."/>
            <person name="Lu X."/>
            <person name="Maekawa T."/>
            <person name="Mahanil S."/>
            <person name="Micali C."/>
            <person name="Milgroom M.G."/>
            <person name="Montana G."/>
            <person name="Noir S."/>
            <person name="O'Connell R.J."/>
            <person name="Oberhaensli S."/>
            <person name="Parlange F."/>
            <person name="Pedersen C."/>
            <person name="Quesneville H."/>
            <person name="Reinhardt R."/>
            <person name="Rott M."/>
            <person name="Sacristan S."/>
            <person name="Schmidt S.M."/>
            <person name="Schoen M."/>
            <person name="Skamnioti P."/>
            <person name="Sommer H."/>
            <person name="Stephens A."/>
            <person name="Takahara H."/>
            <person name="Thordal-Christensen H."/>
            <person name="Vigouroux M."/>
            <person name="Wessling R."/>
            <person name="Wicker T."/>
            <person name="Panstruga R."/>
        </authorList>
    </citation>
    <scope>NUCLEOTIDE SEQUENCE [LARGE SCALE GENOMIC DNA]</scope>
    <source>
        <strain evidence="2">DH14</strain>
    </source>
</reference>
<dbReference type="AlphaFoldDB" id="N1J7Y1"/>
<proteinExistence type="predicted"/>